<reference evidence="6" key="1">
    <citation type="submission" date="2021-06" db="EMBL/GenBank/DDBJ databases">
        <authorList>
            <person name="Kallberg Y."/>
            <person name="Tangrot J."/>
            <person name="Rosling A."/>
        </authorList>
    </citation>
    <scope>NUCLEOTIDE SEQUENCE</scope>
    <source>
        <strain evidence="6">BR232B</strain>
    </source>
</reference>
<comment type="caution">
    <text evidence="6">The sequence shown here is derived from an EMBL/GenBank/DDBJ whole genome shotgun (WGS) entry which is preliminary data.</text>
</comment>
<keyword evidence="2 4" id="KW-0732">Signal</keyword>
<dbReference type="Pfam" id="PF10342">
    <property type="entry name" value="Kre9_KNH"/>
    <property type="match status" value="1"/>
</dbReference>
<dbReference type="OrthoDB" id="2269410at2759"/>
<comment type="caution">
    <text evidence="3">Lacks conserved residue(s) required for the propagation of feature annotation.</text>
</comment>
<keyword evidence="3" id="KW-1015">Disulfide bond</keyword>
<dbReference type="InterPro" id="IPR036861">
    <property type="entry name" value="Endochitinase-like_sf"/>
</dbReference>
<dbReference type="InterPro" id="IPR018466">
    <property type="entry name" value="Kre9/Knh1-like_N"/>
</dbReference>
<feature type="domain" description="Chitin-binding type-1" evidence="5">
    <location>
        <begin position="124"/>
        <end position="171"/>
    </location>
</feature>
<evidence type="ECO:0000256" key="4">
    <source>
        <dbReference type="SAM" id="SignalP"/>
    </source>
</evidence>
<dbReference type="SUPFAM" id="SSF57016">
    <property type="entry name" value="Plant lectins/antimicrobial peptides"/>
    <property type="match status" value="1"/>
</dbReference>
<feature type="disulfide bond" evidence="3">
    <location>
        <begin position="141"/>
        <end position="155"/>
    </location>
</feature>
<evidence type="ECO:0000313" key="6">
    <source>
        <dbReference type="EMBL" id="CAG8645431.1"/>
    </source>
</evidence>
<sequence length="181" mass="19199">MRSPILYFTLTFLFASAMFSNAAYNITTPGTGVIWHAFDAVQVLWTGTDEPNVDVRLVSGPAENLTQFTVLCTDVPSSVGLCNYTVDENIPSGINYAVTVGKLPENYAFSSYFSIQTKDPLPANTGCPNFGGYNCTQTFPCCSASGYCGATEGHCGTGCVPQFSFNGICGIPTPPAPPTTK</sequence>
<keyword evidence="1 3" id="KW-0147">Chitin-binding</keyword>
<dbReference type="PROSITE" id="PS50941">
    <property type="entry name" value="CHIT_BIND_I_2"/>
    <property type="match status" value="1"/>
</dbReference>
<dbReference type="Proteomes" id="UP000789739">
    <property type="component" value="Unassembled WGS sequence"/>
</dbReference>
<evidence type="ECO:0000313" key="7">
    <source>
        <dbReference type="Proteomes" id="UP000789739"/>
    </source>
</evidence>
<accession>A0A9N9H1B4</accession>
<proteinExistence type="predicted"/>
<evidence type="ECO:0000256" key="2">
    <source>
        <dbReference type="ARBA" id="ARBA00022729"/>
    </source>
</evidence>
<dbReference type="GO" id="GO:0008061">
    <property type="term" value="F:chitin binding"/>
    <property type="evidence" value="ECO:0007669"/>
    <property type="project" value="UniProtKB-UniRule"/>
</dbReference>
<gene>
    <name evidence="6" type="ORF">PBRASI_LOCUS10001</name>
</gene>
<evidence type="ECO:0000256" key="3">
    <source>
        <dbReference type="PROSITE-ProRule" id="PRU00261"/>
    </source>
</evidence>
<dbReference type="InterPro" id="IPR001002">
    <property type="entry name" value="Chitin-bd_1"/>
</dbReference>
<keyword evidence="7" id="KW-1185">Reference proteome</keyword>
<dbReference type="Gene3D" id="3.30.60.10">
    <property type="entry name" value="Endochitinase-like"/>
    <property type="match status" value="1"/>
</dbReference>
<protein>
    <submittedName>
        <fullName evidence="6">444_t:CDS:1</fullName>
    </submittedName>
</protein>
<name>A0A9N9H1B4_9GLOM</name>
<dbReference type="AlphaFoldDB" id="A0A9N9H1B4"/>
<dbReference type="EMBL" id="CAJVPI010002552">
    <property type="protein sequence ID" value="CAG8645431.1"/>
    <property type="molecule type" value="Genomic_DNA"/>
</dbReference>
<feature type="signal peptide" evidence="4">
    <location>
        <begin position="1"/>
        <end position="22"/>
    </location>
</feature>
<feature type="chain" id="PRO_5040320326" evidence="4">
    <location>
        <begin position="23"/>
        <end position="181"/>
    </location>
</feature>
<evidence type="ECO:0000259" key="5">
    <source>
        <dbReference type="PROSITE" id="PS50941"/>
    </source>
</evidence>
<feature type="disulfide bond" evidence="3">
    <location>
        <begin position="127"/>
        <end position="142"/>
    </location>
</feature>
<organism evidence="6 7">
    <name type="scientific">Paraglomus brasilianum</name>
    <dbReference type="NCBI Taxonomy" id="144538"/>
    <lineage>
        <taxon>Eukaryota</taxon>
        <taxon>Fungi</taxon>
        <taxon>Fungi incertae sedis</taxon>
        <taxon>Mucoromycota</taxon>
        <taxon>Glomeromycotina</taxon>
        <taxon>Glomeromycetes</taxon>
        <taxon>Paraglomerales</taxon>
        <taxon>Paraglomeraceae</taxon>
        <taxon>Paraglomus</taxon>
    </lineage>
</organism>
<evidence type="ECO:0000256" key="1">
    <source>
        <dbReference type="ARBA" id="ARBA00022669"/>
    </source>
</evidence>